<dbReference type="PaxDb" id="65489-OBART05G07240.1"/>
<dbReference type="AlphaFoldDB" id="A0A0D3G4I4"/>
<dbReference type="Gramene" id="OBART05G07240.1">
    <property type="protein sequence ID" value="OBART05G07240.1"/>
    <property type="gene ID" value="OBART05G07240"/>
</dbReference>
<reference evidence="2" key="2">
    <citation type="submission" date="2015-03" db="UniProtKB">
        <authorList>
            <consortium name="EnsemblPlants"/>
        </authorList>
    </citation>
    <scope>IDENTIFICATION</scope>
</reference>
<sequence length="68" mass="7235">MRQRLDCGSSSSKAAAAARLQERLDDSQPAPPLQCSRGPIDRCVAVQPSALLQWHAAGYAAISSLEKV</sequence>
<evidence type="ECO:0000313" key="2">
    <source>
        <dbReference type="EnsemblPlants" id="OBART05G07240.1"/>
    </source>
</evidence>
<keyword evidence="3" id="KW-1185">Reference proteome</keyword>
<evidence type="ECO:0000256" key="1">
    <source>
        <dbReference type="SAM" id="MobiDB-lite"/>
    </source>
</evidence>
<feature type="region of interest" description="Disordered" evidence="1">
    <location>
        <begin position="1"/>
        <end position="34"/>
    </location>
</feature>
<feature type="compositionally biased region" description="Low complexity" evidence="1">
    <location>
        <begin position="9"/>
        <end position="18"/>
    </location>
</feature>
<name>A0A0D3G4I4_9ORYZ</name>
<dbReference type="EnsemblPlants" id="OBART05G07240.1">
    <property type="protein sequence ID" value="OBART05G07240.1"/>
    <property type="gene ID" value="OBART05G07240"/>
</dbReference>
<reference evidence="2" key="1">
    <citation type="journal article" date="2009" name="Rice">
        <title>De Novo Next Generation Sequencing of Plant Genomes.</title>
        <authorList>
            <person name="Rounsley S."/>
            <person name="Marri P.R."/>
            <person name="Yu Y."/>
            <person name="He R."/>
            <person name="Sisneros N."/>
            <person name="Goicoechea J.L."/>
            <person name="Lee S.J."/>
            <person name="Angelova A."/>
            <person name="Kudrna D."/>
            <person name="Luo M."/>
            <person name="Affourtit J."/>
            <person name="Desany B."/>
            <person name="Knight J."/>
            <person name="Niazi F."/>
            <person name="Egholm M."/>
            <person name="Wing R.A."/>
        </authorList>
    </citation>
    <scope>NUCLEOTIDE SEQUENCE [LARGE SCALE GENOMIC DNA]</scope>
    <source>
        <strain evidence="2">cv. IRGC 105608</strain>
    </source>
</reference>
<dbReference type="Proteomes" id="UP000026960">
    <property type="component" value="Chromosome 5"/>
</dbReference>
<dbReference type="HOGENOM" id="CLU_2797959_0_0_1"/>
<organism evidence="2">
    <name type="scientific">Oryza barthii</name>
    <dbReference type="NCBI Taxonomy" id="65489"/>
    <lineage>
        <taxon>Eukaryota</taxon>
        <taxon>Viridiplantae</taxon>
        <taxon>Streptophyta</taxon>
        <taxon>Embryophyta</taxon>
        <taxon>Tracheophyta</taxon>
        <taxon>Spermatophyta</taxon>
        <taxon>Magnoliopsida</taxon>
        <taxon>Liliopsida</taxon>
        <taxon>Poales</taxon>
        <taxon>Poaceae</taxon>
        <taxon>BOP clade</taxon>
        <taxon>Oryzoideae</taxon>
        <taxon>Oryzeae</taxon>
        <taxon>Oryzinae</taxon>
        <taxon>Oryza</taxon>
    </lineage>
</organism>
<evidence type="ECO:0000313" key="3">
    <source>
        <dbReference type="Proteomes" id="UP000026960"/>
    </source>
</evidence>
<protein>
    <submittedName>
        <fullName evidence="2">Uncharacterized protein</fullName>
    </submittedName>
</protein>
<proteinExistence type="predicted"/>
<accession>A0A0D3G4I4</accession>